<evidence type="ECO:0000256" key="2">
    <source>
        <dbReference type="ARBA" id="ARBA00022603"/>
    </source>
</evidence>
<dbReference type="VEuPathDB" id="FungiDB:CJI96_0000545"/>
<accession>A0A5Q7YAY4</accession>
<dbReference type="VEuPathDB" id="FungiDB:CJJ07_004723"/>
<keyword evidence="3" id="KW-0808">Transferase</keyword>
<organism evidence="8">
    <name type="scientific">Candidozyma auris</name>
    <name type="common">Yeast</name>
    <name type="synonym">Candida auris</name>
    <dbReference type="NCBI Taxonomy" id="498019"/>
    <lineage>
        <taxon>Eukaryota</taxon>
        <taxon>Fungi</taxon>
        <taxon>Dikarya</taxon>
        <taxon>Ascomycota</taxon>
        <taxon>Saccharomycotina</taxon>
        <taxon>Pichiomycetes</taxon>
        <taxon>Metschnikowiaceae</taxon>
        <taxon>Candidozyma</taxon>
    </lineage>
</organism>
<comment type="caution">
    <text evidence="8">The sequence shown here is derived from an EMBL/GenBank/DDBJ whole genome shotgun (WGS) entry which is preliminary data.</text>
</comment>
<evidence type="ECO:0000256" key="5">
    <source>
        <dbReference type="ARBA" id="ARBA00022939"/>
    </source>
</evidence>
<evidence type="ECO:0000313" key="8">
    <source>
        <dbReference type="EMBL" id="PIS51130.1"/>
    </source>
</evidence>
<dbReference type="GO" id="GO:0006584">
    <property type="term" value="P:catecholamine metabolic process"/>
    <property type="evidence" value="ECO:0007669"/>
    <property type="project" value="UniProtKB-KW"/>
</dbReference>
<reference evidence="7" key="4">
    <citation type="submission" date="2024-03" db="EMBL/GenBank/DDBJ databases">
        <title>Improved genome assembly of Candida auris strain B8441 and annotation of B11205.</title>
        <authorList>
            <person name="Cauldron N.C."/>
            <person name="Shea T."/>
            <person name="Cuomo C.A."/>
        </authorList>
    </citation>
    <scope>NUCLEOTIDE SEQUENCE</scope>
    <source>
        <strain evidence="7">B8441</strain>
    </source>
</reference>
<evidence type="ECO:0000256" key="6">
    <source>
        <dbReference type="ARBA" id="ARBA00023453"/>
    </source>
</evidence>
<dbReference type="VEuPathDB" id="FungiDB:B9J08_002703"/>
<dbReference type="STRING" id="498019.A0A2H0ZKD6"/>
<evidence type="ECO:0000256" key="1">
    <source>
        <dbReference type="ARBA" id="ARBA00012880"/>
    </source>
</evidence>
<dbReference type="PANTHER" id="PTHR43836:SF2">
    <property type="entry name" value="CATECHOL O-METHYLTRANSFERASE 1-RELATED"/>
    <property type="match status" value="1"/>
</dbReference>
<evidence type="ECO:0000313" key="9">
    <source>
        <dbReference type="Proteomes" id="UP000230249"/>
    </source>
</evidence>
<reference evidence="8" key="2">
    <citation type="submission" date="2017-11" db="EMBL/GenBank/DDBJ databases">
        <title>Candida auris genome assembly and annotation.</title>
        <authorList>
            <person name="Munoz J.F."/>
            <person name="Gade L.G."/>
            <person name="Chow N.A."/>
            <person name="Litvintseva A.P."/>
            <person name="Loparev V.N."/>
            <person name="Cuomo C.A."/>
        </authorList>
    </citation>
    <scope>NUCLEOTIDE SEQUENCE</scope>
    <source>
        <strain evidence="8">B8441</strain>
    </source>
</reference>
<dbReference type="OMA" id="VEITRCV"/>
<dbReference type="OrthoDB" id="186626at2759"/>
<dbReference type="PROSITE" id="PS51682">
    <property type="entry name" value="SAM_OMT_I"/>
    <property type="match status" value="1"/>
</dbReference>
<dbReference type="GO" id="GO:0008171">
    <property type="term" value="F:O-methyltransferase activity"/>
    <property type="evidence" value="ECO:0007669"/>
    <property type="project" value="InterPro"/>
</dbReference>
<comment type="similarity">
    <text evidence="6">Belongs to the class I-like SAM-binding methyltransferase superfamily. Cation-dependent O-methyltransferase family.</text>
</comment>
<proteinExistence type="inferred from homology"/>
<dbReference type="EMBL" id="PEKT02000007">
    <property type="protein sequence ID" value="PIS51130.1"/>
    <property type="molecule type" value="Genomic_DNA"/>
</dbReference>
<keyword evidence="5" id="KW-0128">Catecholamine metabolism</keyword>
<dbReference type="Proteomes" id="UP000230249">
    <property type="component" value="Unassembled WGS sequence"/>
</dbReference>
<dbReference type="SUPFAM" id="SSF53335">
    <property type="entry name" value="S-adenosyl-L-methionine-dependent methyltransferases"/>
    <property type="match status" value="1"/>
</dbReference>
<gene>
    <name evidence="8" type="ORF">B9J08_002703</name>
    <name evidence="7" type="ORF">B9J08_00562</name>
</gene>
<protein>
    <recommendedName>
        <fullName evidence="1">catechol O-methyltransferase</fullName>
        <ecNumber evidence="1">2.1.1.6</ecNumber>
    </recommendedName>
</protein>
<reference evidence="8 9" key="1">
    <citation type="journal article" date="2017" name="Clin. Infect. Dis.">
        <title>Simultaneous emergence of multidrug-resistant Candida auris on 3 continents confirmed by whole-genome sequencing and epidemiological analyses.</title>
        <authorList>
            <person name="Lockhart S.R."/>
            <person name="Etienne K.A."/>
            <person name="Vallabhaneni S."/>
            <person name="Farooqi J."/>
            <person name="Chowdhary A."/>
            <person name="Govender N.P."/>
            <person name="Colombo A.L."/>
            <person name="Calvo B."/>
            <person name="Cuomo C.A."/>
            <person name="Desjardins C.A."/>
            <person name="Berkow E.L."/>
            <person name="Castanheira M."/>
            <person name="Magobo R.E."/>
            <person name="Jabeen K."/>
            <person name="Asghar R.J."/>
            <person name="Meis J.F."/>
            <person name="Jackson B."/>
            <person name="Chiller T."/>
            <person name="Litvintseva A.P."/>
        </authorList>
    </citation>
    <scope>NUCLEOTIDE SEQUENCE [LARGE SCALE GENOMIC DNA]</scope>
    <source>
        <strain evidence="8 9">B8441</strain>
    </source>
</reference>
<keyword evidence="9" id="KW-1185">Reference proteome</keyword>
<name>A0A2H0ZKD6_CANAR</name>
<dbReference type="VEuPathDB" id="FungiDB:CJI97_002756"/>
<evidence type="ECO:0000313" key="7">
    <source>
        <dbReference type="EMBL" id="KAK8442237.1"/>
    </source>
</evidence>
<dbReference type="InterPro" id="IPR029063">
    <property type="entry name" value="SAM-dependent_MTases_sf"/>
</dbReference>
<dbReference type="GO" id="GO:0032259">
    <property type="term" value="P:methylation"/>
    <property type="evidence" value="ECO:0007669"/>
    <property type="project" value="UniProtKB-KW"/>
</dbReference>
<dbReference type="PANTHER" id="PTHR43836">
    <property type="entry name" value="CATECHOL O-METHYLTRANSFERASE 1-RELATED"/>
    <property type="match status" value="1"/>
</dbReference>
<dbReference type="AlphaFoldDB" id="A0A2H0ZKD6"/>
<reference evidence="7 9" key="3">
    <citation type="journal article" date="2018" name="Nat. Commun.">
        <title>Genomic insights into multidrug-resistance, mating and virulence in Candida auris and related emerging species.</title>
        <authorList>
            <person name="Munoz J.F."/>
            <person name="Gade L."/>
            <person name="Chow N.A."/>
            <person name="Loparev V.N."/>
            <person name="Juieng P."/>
            <person name="Berkow E.L."/>
            <person name="Farrer R.A."/>
            <person name="Litvintseva A.P."/>
            <person name="Cuomo C.A."/>
        </authorList>
    </citation>
    <scope>GENOME REANNOTATION</scope>
    <source>
        <strain evidence="7 9">B8441</strain>
    </source>
</reference>
<evidence type="ECO:0000256" key="4">
    <source>
        <dbReference type="ARBA" id="ARBA00022691"/>
    </source>
</evidence>
<accession>A0A2H0ZKD6</accession>
<keyword evidence="2" id="KW-0489">Methyltransferase</keyword>
<dbReference type="Pfam" id="PF01596">
    <property type="entry name" value="Methyltransf_3"/>
    <property type="match status" value="1"/>
</dbReference>
<evidence type="ECO:0000256" key="3">
    <source>
        <dbReference type="ARBA" id="ARBA00022679"/>
    </source>
</evidence>
<dbReference type="VEuPathDB" id="FungiDB:CJJ09_001392"/>
<keyword evidence="4" id="KW-0949">S-adenosyl-L-methionine</keyword>
<dbReference type="EC" id="2.1.1.6" evidence="1"/>
<dbReference type="Gene3D" id="3.40.50.150">
    <property type="entry name" value="Vaccinia Virus protein VP39"/>
    <property type="match status" value="1"/>
</dbReference>
<sequence>MGKEQDLLDYIESFDKERYDKLKNNPDLVIDAIEEFSEVKKTGFMTIGLPKGELIRKEMQKASPVIMIELGCYIGYSAILFGNELRKINGASSKATVNPKYYSFEANEEYAKIARKLIDLAGLSDLVEIILGQAGTTLPDFEQRTNKENGKYTPVDFVFIDHQKDLYVPDLRILESLNLIYPGTVICADNIYQPGAPEYVKYVQATPQERQEHNSNNPNPSNPMYPGRWNVIYDSKTVPVTNPKTGFKDAVEITRCVEYLSG</sequence>
<dbReference type="VEuPathDB" id="FungiDB:QG37_03958"/>
<dbReference type="EMBL" id="PEKT03000001">
    <property type="protein sequence ID" value="KAK8442237.1"/>
    <property type="molecule type" value="Genomic_DNA"/>
</dbReference>
<dbReference type="InterPro" id="IPR002935">
    <property type="entry name" value="SAM_O-MeTrfase"/>
</dbReference>